<accession>A0A9D1Z347</accession>
<proteinExistence type="predicted"/>
<dbReference type="EMBL" id="DXCX01000042">
    <property type="protein sequence ID" value="HIY73134.1"/>
    <property type="molecule type" value="Genomic_DNA"/>
</dbReference>
<reference evidence="1" key="1">
    <citation type="journal article" date="2021" name="PeerJ">
        <title>Extensive microbial diversity within the chicken gut microbiome revealed by metagenomics and culture.</title>
        <authorList>
            <person name="Gilroy R."/>
            <person name="Ravi A."/>
            <person name="Getino M."/>
            <person name="Pursley I."/>
            <person name="Horton D.L."/>
            <person name="Alikhan N.F."/>
            <person name="Baker D."/>
            <person name="Gharbi K."/>
            <person name="Hall N."/>
            <person name="Watson M."/>
            <person name="Adriaenssens E.M."/>
            <person name="Foster-Nyarko E."/>
            <person name="Jarju S."/>
            <person name="Secka A."/>
            <person name="Antonio M."/>
            <person name="Oren A."/>
            <person name="Chaudhuri R.R."/>
            <person name="La Ragione R."/>
            <person name="Hildebrand F."/>
            <person name="Pallen M.J."/>
        </authorList>
    </citation>
    <scope>NUCLEOTIDE SEQUENCE</scope>
    <source>
        <strain evidence="1">CHK33-7979</strain>
    </source>
</reference>
<evidence type="ECO:0000313" key="1">
    <source>
        <dbReference type="EMBL" id="HIY73134.1"/>
    </source>
</evidence>
<organism evidence="1 2">
    <name type="scientific">Candidatus Intestinimonas merdavium</name>
    <dbReference type="NCBI Taxonomy" id="2838622"/>
    <lineage>
        <taxon>Bacteria</taxon>
        <taxon>Bacillati</taxon>
        <taxon>Bacillota</taxon>
        <taxon>Clostridia</taxon>
        <taxon>Eubacteriales</taxon>
        <taxon>Intestinimonas</taxon>
    </lineage>
</organism>
<evidence type="ECO:0000313" key="2">
    <source>
        <dbReference type="Proteomes" id="UP000886824"/>
    </source>
</evidence>
<protein>
    <submittedName>
        <fullName evidence="1">Uncharacterized protein</fullName>
    </submittedName>
</protein>
<dbReference type="AlphaFoldDB" id="A0A9D1Z347"/>
<gene>
    <name evidence="1" type="ORF">H9826_04030</name>
</gene>
<name>A0A9D1Z347_9FIRM</name>
<reference evidence="1" key="2">
    <citation type="submission" date="2021-04" db="EMBL/GenBank/DDBJ databases">
        <authorList>
            <person name="Gilroy R."/>
        </authorList>
    </citation>
    <scope>NUCLEOTIDE SEQUENCE</scope>
    <source>
        <strain evidence="1">CHK33-7979</strain>
    </source>
</reference>
<dbReference type="Proteomes" id="UP000886824">
    <property type="component" value="Unassembled WGS sequence"/>
</dbReference>
<sequence>MARKNRTPEENACREKIRALLQMANICSMDDIHNRFKGASAFLCLTILKPW</sequence>
<comment type="caution">
    <text evidence="1">The sequence shown here is derived from an EMBL/GenBank/DDBJ whole genome shotgun (WGS) entry which is preliminary data.</text>
</comment>